<dbReference type="AlphaFoldDB" id="A0A8C7C3S8"/>
<dbReference type="Gene3D" id="2.60.120.920">
    <property type="match status" value="2"/>
</dbReference>
<dbReference type="SUPFAM" id="SSF49899">
    <property type="entry name" value="Concanavalin A-like lectins/glucanases"/>
    <property type="match status" value="1"/>
</dbReference>
<name>A0A8C7C3S8_ONCKI</name>
<dbReference type="SMART" id="SM00589">
    <property type="entry name" value="PRY"/>
    <property type="match status" value="1"/>
</dbReference>
<dbReference type="InterPro" id="IPR003877">
    <property type="entry name" value="SPRY_dom"/>
</dbReference>
<evidence type="ECO:0000313" key="2">
    <source>
        <dbReference type="Ensembl" id="ENSOKIP00005001135.1"/>
    </source>
</evidence>
<dbReference type="Ensembl" id="ENSOKIT00005001199.1">
    <property type="protein sequence ID" value="ENSOKIP00005001135.1"/>
    <property type="gene ID" value="ENSOKIG00005000548.1"/>
</dbReference>
<reference evidence="2" key="1">
    <citation type="submission" date="2025-08" db="UniProtKB">
        <authorList>
            <consortium name="Ensembl"/>
        </authorList>
    </citation>
    <scope>IDENTIFICATION</scope>
</reference>
<organism evidence="2 3">
    <name type="scientific">Oncorhynchus kisutch</name>
    <name type="common">Coho salmon</name>
    <name type="synonym">Salmo kisutch</name>
    <dbReference type="NCBI Taxonomy" id="8019"/>
    <lineage>
        <taxon>Eukaryota</taxon>
        <taxon>Metazoa</taxon>
        <taxon>Chordata</taxon>
        <taxon>Craniata</taxon>
        <taxon>Vertebrata</taxon>
        <taxon>Euteleostomi</taxon>
        <taxon>Actinopterygii</taxon>
        <taxon>Neopterygii</taxon>
        <taxon>Teleostei</taxon>
        <taxon>Protacanthopterygii</taxon>
        <taxon>Salmoniformes</taxon>
        <taxon>Salmonidae</taxon>
        <taxon>Salmoninae</taxon>
        <taxon>Oncorhynchus</taxon>
    </lineage>
</organism>
<dbReference type="Proteomes" id="UP000694557">
    <property type="component" value="Unassembled WGS sequence"/>
</dbReference>
<gene>
    <name evidence="2" type="primary">LOC109871111</name>
</gene>
<accession>A0A8C7C3S8</accession>
<dbReference type="Pfam" id="PF00622">
    <property type="entry name" value="SPRY"/>
    <property type="match status" value="1"/>
</dbReference>
<evidence type="ECO:0000259" key="1">
    <source>
        <dbReference type="SMART" id="SM00589"/>
    </source>
</evidence>
<sequence length="375" mass="43140">MNFYHIYFCLQTITRPLKKCNILFKNFLKGPSRISTVETSQSPSLDECKAIIRELATELHRISKYQDNFSTSHEDGYSLAECQQFILQWAEELSILPKISVGQSRSSPKPLRSCWEDYEVEERTSPKEAERRLSKAQHIVSEWAAGLQSRKQDSVCPGEDVCSVLQDLEGQWKRGKLPNMLPVMDFIIWTVLQEQPQEGSIPELWLKSKQRFKHSAFTTVIPKPVWDWISKASVDILLDPESANPDFIVSNNQKRVRVGKIIESEHDPRDGYRHCLASPKYDGWWCALGTQGFTKGYWTLRMQVSGLKALTVPAVDIKIPEHLKKIGVYLDIEEGQLSFYDTVRSSHIYTFNDTFSEQVYPVFGTVETDRDLIIL</sequence>
<dbReference type="InterPro" id="IPR050143">
    <property type="entry name" value="TRIM/RBCC"/>
</dbReference>
<dbReference type="InterPro" id="IPR013320">
    <property type="entry name" value="ConA-like_dom_sf"/>
</dbReference>
<keyword evidence="3" id="KW-1185">Reference proteome</keyword>
<dbReference type="GeneTree" id="ENSGT00940000163587"/>
<dbReference type="InterPro" id="IPR043136">
    <property type="entry name" value="B30.2/SPRY_sf"/>
</dbReference>
<feature type="domain" description="SPRY-associated" evidence="1">
    <location>
        <begin position="233"/>
        <end position="294"/>
    </location>
</feature>
<evidence type="ECO:0000313" key="3">
    <source>
        <dbReference type="Proteomes" id="UP000694557"/>
    </source>
</evidence>
<dbReference type="InterPro" id="IPR006574">
    <property type="entry name" value="PRY"/>
</dbReference>
<proteinExistence type="predicted"/>
<dbReference type="PANTHER" id="PTHR24103">
    <property type="entry name" value="E3 UBIQUITIN-PROTEIN LIGASE TRIM"/>
    <property type="match status" value="1"/>
</dbReference>
<protein>
    <submittedName>
        <fullName evidence="2">Tripartite motif-containing protein 72</fullName>
    </submittedName>
</protein>
<reference evidence="2" key="2">
    <citation type="submission" date="2025-09" db="UniProtKB">
        <authorList>
            <consortium name="Ensembl"/>
        </authorList>
    </citation>
    <scope>IDENTIFICATION</scope>
</reference>